<dbReference type="InterPro" id="IPR036277">
    <property type="entry name" value="SMC_hinge_sf"/>
</dbReference>
<comment type="subcellular location">
    <subcellularLocation>
        <location evidence="1">Cytoplasm</location>
    </subcellularLocation>
</comment>
<feature type="coiled-coil region" evidence="7">
    <location>
        <begin position="366"/>
        <end position="400"/>
    </location>
</feature>
<keyword evidence="6" id="KW-0238">DNA-binding</keyword>
<dbReference type="FunFam" id="3.40.50.300:FF:000901">
    <property type="entry name" value="Chromosome partition protein Smc"/>
    <property type="match status" value="1"/>
</dbReference>
<dbReference type="InterPro" id="IPR027417">
    <property type="entry name" value="P-loop_NTPase"/>
</dbReference>
<dbReference type="GO" id="GO:0005694">
    <property type="term" value="C:chromosome"/>
    <property type="evidence" value="ECO:0007669"/>
    <property type="project" value="InterPro"/>
</dbReference>
<proteinExistence type="predicted"/>
<dbReference type="GO" id="GO:0005737">
    <property type="term" value="C:cytoplasm"/>
    <property type="evidence" value="ECO:0007669"/>
    <property type="project" value="UniProtKB-SubCell"/>
</dbReference>
<dbReference type="Gene3D" id="1.20.1060.20">
    <property type="match status" value="1"/>
</dbReference>
<evidence type="ECO:0000256" key="6">
    <source>
        <dbReference type="ARBA" id="ARBA00023125"/>
    </source>
</evidence>
<dbReference type="GO" id="GO:0005524">
    <property type="term" value="F:ATP binding"/>
    <property type="evidence" value="ECO:0007669"/>
    <property type="project" value="UniProtKB-KW"/>
</dbReference>
<feature type="coiled-coil region" evidence="7">
    <location>
        <begin position="289"/>
        <end position="316"/>
    </location>
</feature>
<evidence type="ECO:0000256" key="3">
    <source>
        <dbReference type="ARBA" id="ARBA00022741"/>
    </source>
</evidence>
<name>A0A644YNJ0_9ZZZZ</name>
<protein>
    <submittedName>
        <fullName evidence="10">Chromosome partition protein Smc</fullName>
    </submittedName>
</protein>
<dbReference type="Gene3D" id="3.30.70.1620">
    <property type="match status" value="1"/>
</dbReference>
<dbReference type="SMART" id="SM00968">
    <property type="entry name" value="SMC_hinge"/>
    <property type="match status" value="1"/>
</dbReference>
<keyword evidence="4" id="KW-0067">ATP-binding</keyword>
<dbReference type="EMBL" id="VSSQ01005668">
    <property type="protein sequence ID" value="MPM30010.1"/>
    <property type="molecule type" value="Genomic_DNA"/>
</dbReference>
<dbReference type="AlphaFoldDB" id="A0A644YNJ0"/>
<dbReference type="InterPro" id="IPR003395">
    <property type="entry name" value="RecF/RecN/SMC_N"/>
</dbReference>
<evidence type="ECO:0000256" key="2">
    <source>
        <dbReference type="ARBA" id="ARBA00022490"/>
    </source>
</evidence>
<feature type="coiled-coil region" evidence="7">
    <location>
        <begin position="28"/>
        <end position="104"/>
    </location>
</feature>
<evidence type="ECO:0000256" key="8">
    <source>
        <dbReference type="SAM" id="MobiDB-lite"/>
    </source>
</evidence>
<dbReference type="PANTHER" id="PTHR43977">
    <property type="entry name" value="STRUCTURAL MAINTENANCE OF CHROMOSOMES PROTEIN 3"/>
    <property type="match status" value="1"/>
</dbReference>
<dbReference type="Pfam" id="PF02463">
    <property type="entry name" value="SMC_N"/>
    <property type="match status" value="1"/>
</dbReference>
<dbReference type="GO" id="GO:0003677">
    <property type="term" value="F:DNA binding"/>
    <property type="evidence" value="ECO:0007669"/>
    <property type="project" value="UniProtKB-KW"/>
</dbReference>
<feature type="domain" description="SMC hinge" evidence="9">
    <location>
        <begin position="135"/>
        <end position="249"/>
    </location>
</feature>
<evidence type="ECO:0000256" key="5">
    <source>
        <dbReference type="ARBA" id="ARBA00023054"/>
    </source>
</evidence>
<dbReference type="SUPFAM" id="SSF52540">
    <property type="entry name" value="P-loop containing nucleoside triphosphate hydrolases"/>
    <property type="match status" value="1"/>
</dbReference>
<dbReference type="Gene3D" id="3.40.50.300">
    <property type="entry name" value="P-loop containing nucleotide triphosphate hydrolases"/>
    <property type="match status" value="1"/>
</dbReference>
<keyword evidence="2" id="KW-0963">Cytoplasm</keyword>
<comment type="caution">
    <text evidence="10">The sequence shown here is derived from an EMBL/GenBank/DDBJ whole genome shotgun (WGS) entry which is preliminary data.</text>
</comment>
<dbReference type="Pfam" id="PF06470">
    <property type="entry name" value="SMC_hinge"/>
    <property type="match status" value="1"/>
</dbReference>
<reference evidence="10" key="1">
    <citation type="submission" date="2019-08" db="EMBL/GenBank/DDBJ databases">
        <authorList>
            <person name="Kucharzyk K."/>
            <person name="Murdoch R.W."/>
            <person name="Higgins S."/>
            <person name="Loffler F."/>
        </authorList>
    </citation>
    <scope>NUCLEOTIDE SEQUENCE</scope>
</reference>
<keyword evidence="3" id="KW-0547">Nucleotide-binding</keyword>
<keyword evidence="5 7" id="KW-0175">Coiled coil</keyword>
<accession>A0A644YNJ0</accession>
<dbReference type="InterPro" id="IPR010935">
    <property type="entry name" value="SMC_hinge"/>
</dbReference>
<dbReference type="Gene3D" id="1.10.287.1490">
    <property type="match status" value="1"/>
</dbReference>
<feature type="coiled-coil region" evidence="7">
    <location>
        <begin position="448"/>
        <end position="475"/>
    </location>
</feature>
<gene>
    <name evidence="10" type="primary">smc_32</name>
    <name evidence="10" type="ORF">SDC9_76552</name>
</gene>
<evidence type="ECO:0000256" key="1">
    <source>
        <dbReference type="ARBA" id="ARBA00004496"/>
    </source>
</evidence>
<feature type="coiled-coil region" evidence="7">
    <location>
        <begin position="504"/>
        <end position="552"/>
    </location>
</feature>
<evidence type="ECO:0000259" key="9">
    <source>
        <dbReference type="SMART" id="SM00968"/>
    </source>
</evidence>
<feature type="region of interest" description="Disordered" evidence="8">
    <location>
        <begin position="1"/>
        <end position="21"/>
    </location>
</feature>
<evidence type="ECO:0000313" key="10">
    <source>
        <dbReference type="EMBL" id="MPM30010.1"/>
    </source>
</evidence>
<evidence type="ECO:0000256" key="4">
    <source>
        <dbReference type="ARBA" id="ARBA00022840"/>
    </source>
</evidence>
<evidence type="ECO:0000256" key="7">
    <source>
        <dbReference type="SAM" id="Coils"/>
    </source>
</evidence>
<dbReference type="GO" id="GO:0051276">
    <property type="term" value="P:chromosome organization"/>
    <property type="evidence" value="ECO:0007669"/>
    <property type="project" value="InterPro"/>
</dbReference>
<organism evidence="10">
    <name type="scientific">bioreactor metagenome</name>
    <dbReference type="NCBI Taxonomy" id="1076179"/>
    <lineage>
        <taxon>unclassified sequences</taxon>
        <taxon>metagenomes</taxon>
        <taxon>ecological metagenomes</taxon>
    </lineage>
</organism>
<dbReference type="SUPFAM" id="SSF75553">
    <property type="entry name" value="Smc hinge domain"/>
    <property type="match status" value="1"/>
</dbReference>
<sequence>MNSETQQVQAKAHQRELNNRLETVLETQKNLEGTLTHADEELKAAQKEVTLAQQKKDDTENDLAGMEEELDAQSRVIREMKEKAATLQTKKNQLEAEQARTRAQLDVIIQAEKALSGFANGAKSLMQAASQGALTGGYKVISSLLDVPAEYERAIASVLGENLDGILLDAATDPETALEFLDKDEKGRAVLIPEAWAKASAKSKAISDADVIGIAADLVKCDGAIRKAIDLLLGQVVVVKDRQAARRVSQTLPDTMRAVTLKGEVFFGSGLIIAGQDGRANLVGRPRQRKELQDKVDSIEDELNDFDSETSTLEKKIKDGEEKQRKLEMDVRLCRTQVSTFNNEYQSKSLALEQRKQKLDWQKNQLTTANDQINKTQTELAATEKQINDLQEIITTANTRLRDLNGLLHTKATDEYQAQVVHWNTTLAVSTRAVRDAERRYAEYLQIVNTNKQQQASLRDRIKRLKDQLGEIETEKVSNHQMEATQNGKIEEIQKLIDPAEAELIHVEGEYAKLQDNYTALQQTQSTAERYYTQAQLELTRSRESMDNLRRRIEEDFGLVKLEYNDDVSGPTPLPLEGVGVLPMLKEIPNELEDSINRQKAMLRRMGAINPEAQKEYHEVKERYEYLTGQVADLTKADEDLRQIISELDELMRREFKKTFNAVAAEFKQMFTRLFGGGSAKLILTDEEHPTETGIDIEAKLPGRREQGLSLLSGGERSLTAVALIFSLLKVAPTPFCILDEVDAALDEANVGRFTELLKELSDHTQFIVITHNRNTVQVADVIYGVTMGRDSASQVISLRLDEVNEDMVK</sequence>